<protein>
    <submittedName>
        <fullName evidence="1">Uncharacterized protein</fullName>
    </submittedName>
</protein>
<dbReference type="AlphaFoldDB" id="A0A8J5G8N3"/>
<organism evidence="1 2">
    <name type="scientific">Zingiber officinale</name>
    <name type="common">Ginger</name>
    <name type="synonym">Amomum zingiber</name>
    <dbReference type="NCBI Taxonomy" id="94328"/>
    <lineage>
        <taxon>Eukaryota</taxon>
        <taxon>Viridiplantae</taxon>
        <taxon>Streptophyta</taxon>
        <taxon>Embryophyta</taxon>
        <taxon>Tracheophyta</taxon>
        <taxon>Spermatophyta</taxon>
        <taxon>Magnoliopsida</taxon>
        <taxon>Liliopsida</taxon>
        <taxon>Zingiberales</taxon>
        <taxon>Zingiberaceae</taxon>
        <taxon>Zingiber</taxon>
    </lineage>
</organism>
<accession>A0A8J5G8N3</accession>
<proteinExistence type="predicted"/>
<dbReference type="EMBL" id="JACMSC010000011">
    <property type="protein sequence ID" value="KAG6500489.1"/>
    <property type="molecule type" value="Genomic_DNA"/>
</dbReference>
<evidence type="ECO:0000313" key="2">
    <source>
        <dbReference type="Proteomes" id="UP000734854"/>
    </source>
</evidence>
<sequence length="89" mass="9846">MFGDLSNKLPLGLECLQRDIPSYCGSSNCSTPVTASDGIVYETDNANLSSASYYGYPVKWGISISVCIFTEILWFRSSEWKLLHNASIL</sequence>
<name>A0A8J5G8N3_ZINOF</name>
<comment type="caution">
    <text evidence="1">The sequence shown here is derived from an EMBL/GenBank/DDBJ whole genome shotgun (WGS) entry which is preliminary data.</text>
</comment>
<reference evidence="1 2" key="1">
    <citation type="submission" date="2020-08" db="EMBL/GenBank/DDBJ databases">
        <title>Plant Genome Project.</title>
        <authorList>
            <person name="Zhang R.-G."/>
        </authorList>
    </citation>
    <scope>NUCLEOTIDE SEQUENCE [LARGE SCALE GENOMIC DNA]</scope>
    <source>
        <tissue evidence="1">Rhizome</tissue>
    </source>
</reference>
<evidence type="ECO:0000313" key="1">
    <source>
        <dbReference type="EMBL" id="KAG6500489.1"/>
    </source>
</evidence>
<dbReference type="Proteomes" id="UP000734854">
    <property type="component" value="Unassembled WGS sequence"/>
</dbReference>
<keyword evidence="2" id="KW-1185">Reference proteome</keyword>
<gene>
    <name evidence="1" type="ORF">ZIOFF_040334</name>
</gene>